<dbReference type="Gene3D" id="3.30.390.30">
    <property type="match status" value="1"/>
</dbReference>
<keyword evidence="6 16" id="KW-0285">Flavoprotein</keyword>
<evidence type="ECO:0000256" key="9">
    <source>
        <dbReference type="ARBA" id="ARBA00023027"/>
    </source>
</evidence>
<comment type="cofactor">
    <cofactor evidence="14 16">
        <name>FAD</name>
        <dbReference type="ChEBI" id="CHEBI:57692"/>
    </cofactor>
    <text evidence="14 16">Binds 1 FAD per subunit.</text>
</comment>
<evidence type="ECO:0000256" key="11">
    <source>
        <dbReference type="ARBA" id="ARBA00023284"/>
    </source>
</evidence>
<dbReference type="InterPro" id="IPR023753">
    <property type="entry name" value="FAD/NAD-binding_dom"/>
</dbReference>
<dbReference type="PRINTS" id="PR00411">
    <property type="entry name" value="PNDRDTASEI"/>
</dbReference>
<dbReference type="PROSITE" id="PS00076">
    <property type="entry name" value="PYRIDINE_REDOX_1"/>
    <property type="match status" value="1"/>
</dbReference>
<dbReference type="InterPro" id="IPR006258">
    <property type="entry name" value="Lipoamide_DH"/>
</dbReference>
<dbReference type="GO" id="GO:0006103">
    <property type="term" value="P:2-oxoglutarate metabolic process"/>
    <property type="evidence" value="ECO:0007669"/>
    <property type="project" value="TreeGrafter"/>
</dbReference>
<evidence type="ECO:0000259" key="17">
    <source>
        <dbReference type="Pfam" id="PF02852"/>
    </source>
</evidence>
<dbReference type="Pfam" id="PF02852">
    <property type="entry name" value="Pyr_redox_dim"/>
    <property type="match status" value="1"/>
</dbReference>
<evidence type="ECO:0000313" key="20">
    <source>
        <dbReference type="Proteomes" id="UP000640274"/>
    </source>
</evidence>
<evidence type="ECO:0000259" key="18">
    <source>
        <dbReference type="Pfam" id="PF07992"/>
    </source>
</evidence>
<feature type="domain" description="FAD/NAD(P)-binding" evidence="18">
    <location>
        <begin position="6"/>
        <end position="335"/>
    </location>
</feature>
<evidence type="ECO:0000256" key="2">
    <source>
        <dbReference type="ARBA" id="ARBA00007532"/>
    </source>
</evidence>
<feature type="binding site" evidence="14">
    <location>
        <position position="280"/>
    </location>
    <ligand>
        <name>NAD(+)</name>
        <dbReference type="ChEBI" id="CHEBI:57540"/>
    </ligand>
</feature>
<dbReference type="Gene3D" id="3.50.50.60">
    <property type="entry name" value="FAD/NAD(P)-binding domain"/>
    <property type="match status" value="2"/>
</dbReference>
<dbReference type="InterPro" id="IPR004099">
    <property type="entry name" value="Pyr_nucl-diS_OxRdtase_dimer"/>
</dbReference>
<keyword evidence="5" id="KW-0963">Cytoplasm</keyword>
<evidence type="ECO:0000256" key="12">
    <source>
        <dbReference type="ARBA" id="ARBA00049187"/>
    </source>
</evidence>
<evidence type="ECO:0000256" key="8">
    <source>
        <dbReference type="ARBA" id="ARBA00023002"/>
    </source>
</evidence>
<dbReference type="InterPro" id="IPR036188">
    <property type="entry name" value="FAD/NAD-bd_sf"/>
</dbReference>
<dbReference type="InterPro" id="IPR016156">
    <property type="entry name" value="FAD/NAD-linked_Rdtase_dimer_sf"/>
</dbReference>
<dbReference type="NCBIfam" id="TIGR01350">
    <property type="entry name" value="lipoamide_DH"/>
    <property type="match status" value="1"/>
</dbReference>
<comment type="catalytic activity">
    <reaction evidence="12 16">
        <text>N(6)-[(R)-dihydrolipoyl]-L-lysyl-[protein] + NAD(+) = N(6)-[(R)-lipoyl]-L-lysyl-[protein] + NADH + H(+)</text>
        <dbReference type="Rhea" id="RHEA:15045"/>
        <dbReference type="Rhea" id="RHEA-COMP:10474"/>
        <dbReference type="Rhea" id="RHEA-COMP:10475"/>
        <dbReference type="ChEBI" id="CHEBI:15378"/>
        <dbReference type="ChEBI" id="CHEBI:57540"/>
        <dbReference type="ChEBI" id="CHEBI:57945"/>
        <dbReference type="ChEBI" id="CHEBI:83099"/>
        <dbReference type="ChEBI" id="CHEBI:83100"/>
        <dbReference type="EC" id="1.8.1.4"/>
    </reaction>
</comment>
<comment type="caution">
    <text evidence="19">The sequence shown here is derived from an EMBL/GenBank/DDBJ whole genome shotgun (WGS) entry which is preliminary data.</text>
</comment>
<evidence type="ECO:0000256" key="14">
    <source>
        <dbReference type="PIRSR" id="PIRSR000350-3"/>
    </source>
</evidence>
<dbReference type="GO" id="GO:0005737">
    <property type="term" value="C:cytoplasm"/>
    <property type="evidence" value="ECO:0007669"/>
    <property type="project" value="UniProtKB-SubCell"/>
</dbReference>
<keyword evidence="7 14" id="KW-0274">FAD</keyword>
<protein>
    <recommendedName>
        <fullName evidence="4 16">Dihydrolipoyl dehydrogenase</fullName>
        <ecNumber evidence="3 16">1.8.1.4</ecNumber>
    </recommendedName>
</protein>
<keyword evidence="20" id="KW-1185">Reference proteome</keyword>
<dbReference type="PRINTS" id="PR00368">
    <property type="entry name" value="FADPNR"/>
</dbReference>
<dbReference type="Proteomes" id="UP000640274">
    <property type="component" value="Unassembled WGS sequence"/>
</dbReference>
<dbReference type="PANTHER" id="PTHR22912:SF217">
    <property type="entry name" value="DIHYDROLIPOYL DEHYDROGENASE"/>
    <property type="match status" value="1"/>
</dbReference>
<dbReference type="SUPFAM" id="SSF55424">
    <property type="entry name" value="FAD/NAD-linked reductases, dimerisation (C-terminal) domain"/>
    <property type="match status" value="1"/>
</dbReference>
<feature type="domain" description="Pyridine nucleotide-disulphide oxidoreductase dimerisation" evidence="17">
    <location>
        <begin position="355"/>
        <end position="464"/>
    </location>
</feature>
<keyword evidence="9 14" id="KW-0520">NAD</keyword>
<evidence type="ECO:0000256" key="3">
    <source>
        <dbReference type="ARBA" id="ARBA00012608"/>
    </source>
</evidence>
<evidence type="ECO:0000313" key="19">
    <source>
        <dbReference type="EMBL" id="MBJ6364128.1"/>
    </source>
</evidence>
<evidence type="ECO:0000256" key="6">
    <source>
        <dbReference type="ARBA" id="ARBA00022630"/>
    </source>
</evidence>
<comment type="similarity">
    <text evidence="2 16">Belongs to the class-I pyridine nucleotide-disulfide oxidoreductase family.</text>
</comment>
<dbReference type="InterPro" id="IPR012999">
    <property type="entry name" value="Pyr_OxRdtase_I_AS"/>
</dbReference>
<dbReference type="GO" id="GO:0050660">
    <property type="term" value="F:flavin adenine dinucleotide binding"/>
    <property type="evidence" value="ECO:0007669"/>
    <property type="project" value="InterPro"/>
</dbReference>
<feature type="binding site" evidence="14">
    <location>
        <position position="320"/>
    </location>
    <ligand>
        <name>FAD</name>
        <dbReference type="ChEBI" id="CHEBI:57692"/>
    </ligand>
</feature>
<dbReference type="GO" id="GO:0004148">
    <property type="term" value="F:dihydrolipoyl dehydrogenase (NADH) activity"/>
    <property type="evidence" value="ECO:0007669"/>
    <property type="project" value="UniProtKB-EC"/>
</dbReference>
<reference evidence="19" key="1">
    <citation type="submission" date="2020-12" db="EMBL/GenBank/DDBJ databases">
        <authorList>
            <person name="Huq M.A."/>
        </authorList>
    </citation>
    <scope>NUCLEOTIDE SEQUENCE</scope>
    <source>
        <strain evidence="19">MAHUQ-46</strain>
    </source>
</reference>
<feature type="binding site" evidence="14">
    <location>
        <position position="51"/>
    </location>
    <ligand>
        <name>FAD</name>
        <dbReference type="ChEBI" id="CHEBI:57692"/>
    </ligand>
</feature>
<dbReference type="FunFam" id="3.30.390.30:FF:000001">
    <property type="entry name" value="Dihydrolipoyl dehydrogenase"/>
    <property type="match status" value="1"/>
</dbReference>
<dbReference type="SUPFAM" id="SSF51905">
    <property type="entry name" value="FAD/NAD(P)-binding domain"/>
    <property type="match status" value="1"/>
</dbReference>
<name>A0A934J9Q0_9BACL</name>
<dbReference type="InterPro" id="IPR001100">
    <property type="entry name" value="Pyr_nuc-diS_OxRdtase"/>
</dbReference>
<feature type="binding site" evidence="14">
    <location>
        <position position="210"/>
    </location>
    <ligand>
        <name>NAD(+)</name>
        <dbReference type="ChEBI" id="CHEBI:57540"/>
    </ligand>
</feature>
<dbReference type="EC" id="1.8.1.4" evidence="3 16"/>
<comment type="miscellaneous">
    <text evidence="16">The active site is a redox-active disulfide bond.</text>
</comment>
<evidence type="ECO:0000256" key="1">
    <source>
        <dbReference type="ARBA" id="ARBA00004496"/>
    </source>
</evidence>
<dbReference type="PIRSF" id="PIRSF000350">
    <property type="entry name" value="Mercury_reductase_MerA"/>
    <property type="match status" value="1"/>
</dbReference>
<dbReference type="PANTHER" id="PTHR22912">
    <property type="entry name" value="DISULFIDE OXIDOREDUCTASE"/>
    <property type="match status" value="1"/>
</dbReference>
<feature type="binding site" evidence="14">
    <location>
        <begin position="150"/>
        <end position="152"/>
    </location>
    <ligand>
        <name>FAD</name>
        <dbReference type="ChEBI" id="CHEBI:57692"/>
    </ligand>
</feature>
<comment type="subcellular location">
    <subcellularLocation>
        <location evidence="1">Cytoplasm</location>
    </subcellularLocation>
</comment>
<evidence type="ECO:0000256" key="4">
    <source>
        <dbReference type="ARBA" id="ARBA00016961"/>
    </source>
</evidence>
<feature type="disulfide bond" description="Redox-active" evidence="15">
    <location>
        <begin position="42"/>
        <end position="47"/>
    </location>
</feature>
<evidence type="ECO:0000256" key="15">
    <source>
        <dbReference type="PIRSR" id="PIRSR000350-4"/>
    </source>
</evidence>
<sequence length="474" mass="50131">MTIEVDVAVLGGGPGGYTAAIRAAQLGKKVAIIEMDKLGGTCLHKGCIPSKALLRSAEVYHTVKEADAYGITASDVTLRYEAVQERKRKTVEDLFNGLHYLMRKHGIQIINGKGRIIGPSIFSPRSGAVAVELADGEMETVVSANLIIATGSRTRHLPGLAPDGKSILSSDDALELNELPGSLLIVGGGVIGVEWASMMNDFGVDVTLVEAASRLLPGEDLDISVELERILRKRGVRILTSVKLDTNSCRYADNGTVSISAETADGHVVLEAEKMLVSVGREANADQIGLENTDIQLANGFIKINGMMQTTEPHIYAIGDVVGGLQLAHAAAHEGIIAAEHICGHKPAPLVASRVPRCVYSRPEIASVGLTEHEARKQGHHVRIGKIPFSALGKARVLGATDGFVKVVADEVTCDVLGVHMIGPHATDLIAEAVLAQVLEATPWEIGQTIHPHPTLSEALGEAALAVNGDSFVF</sequence>
<gene>
    <name evidence="19" type="primary">lpdA</name>
    <name evidence="19" type="ORF">JFN88_23205</name>
</gene>
<dbReference type="EMBL" id="JAELUP010000117">
    <property type="protein sequence ID" value="MBJ6364128.1"/>
    <property type="molecule type" value="Genomic_DNA"/>
</dbReference>
<organism evidence="19 20">
    <name type="scientific">Paenibacillus roseus</name>
    <dbReference type="NCBI Taxonomy" id="2798579"/>
    <lineage>
        <taxon>Bacteria</taxon>
        <taxon>Bacillati</taxon>
        <taxon>Bacillota</taxon>
        <taxon>Bacilli</taxon>
        <taxon>Bacillales</taxon>
        <taxon>Paenibacillaceae</taxon>
        <taxon>Paenibacillus</taxon>
    </lineage>
</organism>
<evidence type="ECO:0000256" key="5">
    <source>
        <dbReference type="ARBA" id="ARBA00022490"/>
    </source>
</evidence>
<proteinExistence type="inferred from homology"/>
<evidence type="ECO:0000256" key="13">
    <source>
        <dbReference type="PIRSR" id="PIRSR000350-2"/>
    </source>
</evidence>
<keyword evidence="11 16" id="KW-0676">Redox-active center</keyword>
<evidence type="ECO:0000256" key="7">
    <source>
        <dbReference type="ARBA" id="ARBA00022827"/>
    </source>
</evidence>
<keyword evidence="10" id="KW-1015">Disulfide bond</keyword>
<dbReference type="RefSeq" id="WP_199021731.1">
    <property type="nucleotide sequence ID" value="NZ_JAELUP010000117.1"/>
</dbReference>
<accession>A0A934J9Q0</accession>
<feature type="binding site" evidence="14">
    <location>
        <begin position="187"/>
        <end position="194"/>
    </location>
    <ligand>
        <name>NAD(+)</name>
        <dbReference type="ChEBI" id="CHEBI:57540"/>
    </ligand>
</feature>
<keyword evidence="14" id="KW-0547">Nucleotide-binding</keyword>
<dbReference type="InterPro" id="IPR050151">
    <property type="entry name" value="Class-I_Pyr_Nuc-Dis_Oxidored"/>
</dbReference>
<feature type="active site" description="Proton acceptor" evidence="13">
    <location>
        <position position="453"/>
    </location>
</feature>
<dbReference type="AlphaFoldDB" id="A0A934J9Q0"/>
<feature type="binding site" evidence="14">
    <location>
        <position position="114"/>
    </location>
    <ligand>
        <name>FAD</name>
        <dbReference type="ChEBI" id="CHEBI:57692"/>
    </ligand>
</feature>
<evidence type="ECO:0000256" key="16">
    <source>
        <dbReference type="RuleBase" id="RU003692"/>
    </source>
</evidence>
<keyword evidence="8 16" id="KW-0560">Oxidoreductase</keyword>
<evidence type="ECO:0000256" key="10">
    <source>
        <dbReference type="ARBA" id="ARBA00023157"/>
    </source>
</evidence>
<dbReference type="Pfam" id="PF07992">
    <property type="entry name" value="Pyr_redox_2"/>
    <property type="match status" value="1"/>
</dbReference>